<gene>
    <name evidence="2" type="ORF">ISU02_04320</name>
</gene>
<proteinExistence type="predicted"/>
<evidence type="ECO:0000313" key="2">
    <source>
        <dbReference type="EMBL" id="MBF4692325.1"/>
    </source>
</evidence>
<comment type="caution">
    <text evidence="2">The sequence shown here is derived from an EMBL/GenBank/DDBJ whole genome shotgun (WGS) entry which is preliminary data.</text>
</comment>
<organism evidence="2 3">
    <name type="scientific">Fusibacter ferrireducens</name>
    <dbReference type="NCBI Taxonomy" id="2785058"/>
    <lineage>
        <taxon>Bacteria</taxon>
        <taxon>Bacillati</taxon>
        <taxon>Bacillota</taxon>
        <taxon>Clostridia</taxon>
        <taxon>Eubacteriales</taxon>
        <taxon>Eubacteriales Family XII. Incertae Sedis</taxon>
        <taxon>Fusibacter</taxon>
    </lineage>
</organism>
<dbReference type="EMBL" id="JADKNH010000002">
    <property type="protein sequence ID" value="MBF4692325.1"/>
    <property type="molecule type" value="Genomic_DNA"/>
</dbReference>
<dbReference type="Gene3D" id="3.40.50.300">
    <property type="entry name" value="P-loop containing nucleotide triphosphate hydrolases"/>
    <property type="match status" value="1"/>
</dbReference>
<name>A0ABR9ZQW7_9FIRM</name>
<dbReference type="Pfam" id="PF07693">
    <property type="entry name" value="KAP_NTPase"/>
    <property type="match status" value="1"/>
</dbReference>
<protein>
    <submittedName>
        <fullName evidence="2">AAA family ATPase</fullName>
    </submittedName>
</protein>
<dbReference type="Proteomes" id="UP000614200">
    <property type="component" value="Unassembled WGS sequence"/>
</dbReference>
<dbReference type="PANTHER" id="PTHR22674:SF6">
    <property type="entry name" value="NTPASE KAP FAMILY P-LOOP DOMAIN-CONTAINING PROTEIN 1"/>
    <property type="match status" value="1"/>
</dbReference>
<dbReference type="PANTHER" id="PTHR22674">
    <property type="entry name" value="NTPASE, KAP FAMILY P-LOOP DOMAIN-CONTAINING 1"/>
    <property type="match status" value="1"/>
</dbReference>
<dbReference type="InterPro" id="IPR052754">
    <property type="entry name" value="NTPase_KAP_P-loop"/>
</dbReference>
<evidence type="ECO:0000313" key="3">
    <source>
        <dbReference type="Proteomes" id="UP000614200"/>
    </source>
</evidence>
<reference evidence="2 3" key="1">
    <citation type="submission" date="2020-11" db="EMBL/GenBank/DDBJ databases">
        <title>Fusibacter basophilias sp. nov.</title>
        <authorList>
            <person name="Qiu D."/>
        </authorList>
    </citation>
    <scope>NUCLEOTIDE SEQUENCE [LARGE SCALE GENOMIC DNA]</scope>
    <source>
        <strain evidence="2 3">Q10-2</strain>
    </source>
</reference>
<evidence type="ECO:0000259" key="1">
    <source>
        <dbReference type="Pfam" id="PF07693"/>
    </source>
</evidence>
<feature type="domain" description="KAP NTPase" evidence="1">
    <location>
        <begin position="18"/>
        <end position="308"/>
    </location>
</feature>
<dbReference type="InterPro" id="IPR027417">
    <property type="entry name" value="P-loop_NTPase"/>
</dbReference>
<dbReference type="InterPro" id="IPR011646">
    <property type="entry name" value="KAP_P-loop"/>
</dbReference>
<sequence length="723" mass="83542">MFNPEQPIQSSEEDLLNRHHFAKALSQSIISYNSDESIVVGLYGPWGSGKTSLINLITEETEKCNQEKSKNEQTIIIRFNPWNFSDQNQLIAQFFKELSLQLKRKNHAEDAIKAGNKLETYAQFFLPLSLIPQVTAPALLLSQIFSGVGKSAASWGNRNQKDLFEIRSELNTLLKPLKSKILIIIDDVDRLNNTEIRQVFQLIKSLGDFPNTIYVVAFDKNIVVNALKKVQEGSGEEYLEKMIQIPFEIPPISQNDVEKLLFSEIDKIIKDIPENKWNSTYWGNMYHSGIKYFFKNLRDVTRYINSLRFGFGIVKHEVNPIDFIALTCLQVFTPDLYNGIRSNKDIFSGVYSGYGDNSRQKERDKLTCDKLLSEVNEIYSGFAQEFLTRLFPKLDAIYGNMNYGYDWIGSWRKEGRICSPDIFDVFFKLQIPISDISISKLERILLLDFKKEKFHDDIVNLISSNEIVRFLERTEDYTSEDIDTNSIGPILDALYDLGDTIPDNQSHHFGMIDIPLRIFRITLQLLKRIENKDNRFSLLEHAFLEANNSISVIVECVSLLGHDHGKFTDKPAKPIDDQLIDLNALNQLELITANKVKDWVSNSGLFRIKRLPYVLYRLKEWEPDLDLRAFVSALIHDDLDLIKFMETSLYRTTSQGMSDYVARVNWNIRIESLKDFIDVEDANNRLKKFKMSNEYCKLSDRHQLALDTFLDTFSGKINDDFAF</sequence>
<dbReference type="RefSeq" id="WP_194700559.1">
    <property type="nucleotide sequence ID" value="NZ_JADKNH010000002.1"/>
</dbReference>
<accession>A0ABR9ZQW7</accession>
<dbReference type="SUPFAM" id="SSF52540">
    <property type="entry name" value="P-loop containing nucleoside triphosphate hydrolases"/>
    <property type="match status" value="1"/>
</dbReference>
<keyword evidence="3" id="KW-1185">Reference proteome</keyword>